<dbReference type="Proteomes" id="UP000310636">
    <property type="component" value="Unassembled WGS sequence"/>
</dbReference>
<keyword evidence="3" id="KW-1185">Reference proteome</keyword>
<dbReference type="Pfam" id="PF01547">
    <property type="entry name" value="SBP_bac_1"/>
    <property type="match status" value="1"/>
</dbReference>
<dbReference type="PANTHER" id="PTHR43649:SF12">
    <property type="entry name" value="DIACETYLCHITOBIOSE BINDING PROTEIN DASA"/>
    <property type="match status" value="1"/>
</dbReference>
<dbReference type="InterPro" id="IPR050490">
    <property type="entry name" value="Bact_solute-bd_prot1"/>
</dbReference>
<dbReference type="AlphaFoldDB" id="A0A4S4BH59"/>
<dbReference type="SUPFAM" id="SSF53850">
    <property type="entry name" value="Periplasmic binding protein-like II"/>
    <property type="match status" value="1"/>
</dbReference>
<feature type="region of interest" description="Disordered" evidence="1">
    <location>
        <begin position="1"/>
        <end position="20"/>
    </location>
</feature>
<dbReference type="OrthoDB" id="2675752at2"/>
<evidence type="ECO:0000256" key="1">
    <source>
        <dbReference type="SAM" id="MobiDB-lite"/>
    </source>
</evidence>
<dbReference type="Gene3D" id="3.40.190.10">
    <property type="entry name" value="Periplasmic binding protein-like II"/>
    <property type="match status" value="1"/>
</dbReference>
<evidence type="ECO:0000313" key="2">
    <source>
        <dbReference type="EMBL" id="THF73854.1"/>
    </source>
</evidence>
<proteinExistence type="predicted"/>
<dbReference type="EMBL" id="SSOB01000048">
    <property type="protein sequence ID" value="THF73854.1"/>
    <property type="molecule type" value="Genomic_DNA"/>
</dbReference>
<organism evidence="2 3">
    <name type="scientific">Cohnella fermenti</name>
    <dbReference type="NCBI Taxonomy" id="2565925"/>
    <lineage>
        <taxon>Bacteria</taxon>
        <taxon>Bacillati</taxon>
        <taxon>Bacillota</taxon>
        <taxon>Bacilli</taxon>
        <taxon>Bacillales</taxon>
        <taxon>Paenibacillaceae</taxon>
        <taxon>Cohnella</taxon>
    </lineage>
</organism>
<accession>A0A4S4BH59</accession>
<dbReference type="RefSeq" id="WP_136373031.1">
    <property type="nucleotide sequence ID" value="NZ_SSOB01000048.1"/>
</dbReference>
<protein>
    <submittedName>
        <fullName evidence="2">Extracellular solute-binding protein</fullName>
    </submittedName>
</protein>
<dbReference type="InterPro" id="IPR006059">
    <property type="entry name" value="SBP"/>
</dbReference>
<gene>
    <name evidence="2" type="ORF">E6C55_27455</name>
</gene>
<dbReference type="PANTHER" id="PTHR43649">
    <property type="entry name" value="ARABINOSE-BINDING PROTEIN-RELATED"/>
    <property type="match status" value="1"/>
</dbReference>
<name>A0A4S4BH59_9BACL</name>
<reference evidence="2 3" key="1">
    <citation type="submission" date="2019-04" db="EMBL/GenBank/DDBJ databases">
        <title>Cohnella sp. nov. isolated from preserved vegetables.</title>
        <authorList>
            <person name="Lin S.-Y."/>
            <person name="Hung M.-H."/>
            <person name="Young C.-C."/>
        </authorList>
    </citation>
    <scope>NUCLEOTIDE SEQUENCE [LARGE SCALE GENOMIC DNA]</scope>
    <source>
        <strain evidence="2 3">CC-MHH1044</strain>
    </source>
</reference>
<comment type="caution">
    <text evidence="2">The sequence shown here is derived from an EMBL/GenBank/DDBJ whole genome shotgun (WGS) entry which is preliminary data.</text>
</comment>
<sequence>MLAPLAAACSSDNSDDPNNRRTLRIGMLYGSTDNESYFRQQYTDMFELASGNIDIEIVNAYDWSEMQYATEEERKENPQPETMELYKKLLTGTNPVDVVMLDTGTIAELVQNNLIKPLDSLLKKDKIDLAEYVPSVIDYIREQGNGQIYGLTPTFSSSALFYNKKLFSEKGVTPPTDDMTWEQIYTLARQLASGEGEDAVYGLALNDWGGGLQFYNVQNIVAPLKLRTFDTEGEKMTVDTPQWEQAWSEPIKLYQDHVIPKPEDLQKEQPQDGNYRYDPYQQRPFFSGRVAMMIGSYNMVNELATFNQNVEKMDGYEAIDWDVVTYPQLSQAPGIGGNMYLSQLMGINATAPNEKDAWEFIKFVNGEDTAKFKARSQYELSTLQQFVKPREGSTFHMEAFTKLKPVSYEMNDADEKLYKDRPNLNLLYTLSEQAFNKALSGDMSVKEALADWQAKGDELLQKIKANPTGDIDMSAYVDQNAMTDRDRVMAAAGMAVGG</sequence>
<evidence type="ECO:0000313" key="3">
    <source>
        <dbReference type="Proteomes" id="UP000310636"/>
    </source>
</evidence>